<evidence type="ECO:0000313" key="13">
    <source>
        <dbReference type="EMBL" id="AIA54374.1"/>
    </source>
</evidence>
<dbReference type="GO" id="GO:0050515">
    <property type="term" value="F:4-(cytidine 5'-diphospho)-2-C-methyl-D-erythritol kinase activity"/>
    <property type="evidence" value="ECO:0007669"/>
    <property type="project" value="UniProtKB-UniRule"/>
</dbReference>
<dbReference type="InterPro" id="IPR036554">
    <property type="entry name" value="GHMP_kinase_C_sf"/>
</dbReference>
<dbReference type="EC" id="2.7.1.148" evidence="2 10"/>
<evidence type="ECO:0000256" key="7">
    <source>
        <dbReference type="ARBA" id="ARBA00022840"/>
    </source>
</evidence>
<dbReference type="HAMAP" id="MF_00061">
    <property type="entry name" value="IspE"/>
    <property type="match status" value="1"/>
</dbReference>
<comment type="pathway">
    <text evidence="10">Isoprenoid biosynthesis; isopentenyl diphosphate biosynthesis via DXP pathway; isopentenyl diphosphate from 1-deoxy-D-xylulose 5-phosphate: step 3/6.</text>
</comment>
<evidence type="ECO:0000256" key="5">
    <source>
        <dbReference type="ARBA" id="ARBA00022741"/>
    </source>
</evidence>
<protein>
    <recommendedName>
        <fullName evidence="3 10">4-diphosphocytidyl-2-C-methyl-D-erythritol kinase</fullName>
        <shortName evidence="10">CMK</shortName>
        <ecNumber evidence="2 10">2.7.1.148</ecNumber>
    </recommendedName>
    <alternativeName>
        <fullName evidence="9 10">4-(cytidine-5'-diphospho)-2-C-methyl-D-erythritol kinase</fullName>
    </alternativeName>
</protein>
<evidence type="ECO:0000256" key="6">
    <source>
        <dbReference type="ARBA" id="ARBA00022777"/>
    </source>
</evidence>
<evidence type="ECO:0000256" key="8">
    <source>
        <dbReference type="ARBA" id="ARBA00023229"/>
    </source>
</evidence>
<dbReference type="KEGG" id="acz:Acaty_c0487"/>
<evidence type="ECO:0000256" key="3">
    <source>
        <dbReference type="ARBA" id="ARBA00017473"/>
    </source>
</evidence>
<feature type="active site" evidence="10">
    <location>
        <position position="136"/>
    </location>
</feature>
<evidence type="ECO:0000256" key="1">
    <source>
        <dbReference type="ARBA" id="ARBA00009684"/>
    </source>
</evidence>
<reference evidence="13 14" key="1">
    <citation type="journal article" date="2009" name="J. Bacteriol.">
        <title>Draft genome sequence of the extremely acidophilic bacterium Acidithiobacillus caldus ATCC 51756 reveals metabolic versatility in the genus Acidithiobacillus.</title>
        <authorList>
            <person name="Valdes J."/>
            <person name="Quatrini R."/>
            <person name="Hallberg K."/>
            <person name="Dopson M."/>
            <person name="Valenzuela P.D."/>
            <person name="Holmes D.S."/>
        </authorList>
    </citation>
    <scope>NUCLEOTIDE SEQUENCE [LARGE SCALE GENOMIC DNA]</scope>
    <source>
        <strain evidence="14">ATCC 51756 / DSM 8584 / KU</strain>
    </source>
</reference>
<dbReference type="InterPro" id="IPR004424">
    <property type="entry name" value="IspE"/>
</dbReference>
<keyword evidence="7 10" id="KW-0067">ATP-binding</keyword>
<dbReference type="GO" id="GO:0019288">
    <property type="term" value="P:isopentenyl diphosphate biosynthetic process, methylerythritol 4-phosphate pathway"/>
    <property type="evidence" value="ECO:0007669"/>
    <property type="project" value="UniProtKB-UniRule"/>
</dbReference>
<keyword evidence="8 10" id="KW-0414">Isoprene biosynthesis</keyword>
<organism evidence="13 14">
    <name type="scientific">Acidithiobacillus caldus (strain ATCC 51756 / DSM 8584 / KU)</name>
    <dbReference type="NCBI Taxonomy" id="637389"/>
    <lineage>
        <taxon>Bacteria</taxon>
        <taxon>Pseudomonadati</taxon>
        <taxon>Pseudomonadota</taxon>
        <taxon>Acidithiobacillia</taxon>
        <taxon>Acidithiobacillales</taxon>
        <taxon>Acidithiobacillaceae</taxon>
        <taxon>Acidithiobacillus</taxon>
    </lineage>
</organism>
<evidence type="ECO:0000256" key="9">
    <source>
        <dbReference type="ARBA" id="ARBA00032554"/>
    </source>
</evidence>
<evidence type="ECO:0000256" key="10">
    <source>
        <dbReference type="HAMAP-Rule" id="MF_00061"/>
    </source>
</evidence>
<dbReference type="GO" id="GO:0016114">
    <property type="term" value="P:terpenoid biosynthetic process"/>
    <property type="evidence" value="ECO:0007669"/>
    <property type="project" value="UniProtKB-UniRule"/>
</dbReference>
<dbReference type="NCBIfam" id="TIGR00154">
    <property type="entry name" value="ispE"/>
    <property type="match status" value="1"/>
</dbReference>
<dbReference type="InterPro" id="IPR013750">
    <property type="entry name" value="GHMP_kinase_C_dom"/>
</dbReference>
<dbReference type="RefSeq" id="WP_004870597.1">
    <property type="nucleotide sequence ID" value="NZ_CP005986.1"/>
</dbReference>
<dbReference type="InterPro" id="IPR006204">
    <property type="entry name" value="GHMP_kinase_N_dom"/>
</dbReference>
<dbReference type="GeneID" id="92930499"/>
<dbReference type="GO" id="GO:0005524">
    <property type="term" value="F:ATP binding"/>
    <property type="evidence" value="ECO:0007669"/>
    <property type="project" value="UniProtKB-UniRule"/>
</dbReference>
<dbReference type="UniPathway" id="UPA00056">
    <property type="reaction ID" value="UER00094"/>
</dbReference>
<dbReference type="Gene3D" id="3.30.70.890">
    <property type="entry name" value="GHMP kinase, C-terminal domain"/>
    <property type="match status" value="1"/>
</dbReference>
<dbReference type="Gene3D" id="3.30.230.10">
    <property type="match status" value="1"/>
</dbReference>
<feature type="active site" evidence="10">
    <location>
        <position position="11"/>
    </location>
</feature>
<comment type="similarity">
    <text evidence="1 10">Belongs to the GHMP kinase family. IspE subfamily.</text>
</comment>
<dbReference type="EMBL" id="CP005986">
    <property type="protein sequence ID" value="AIA54374.1"/>
    <property type="molecule type" value="Genomic_DNA"/>
</dbReference>
<evidence type="ECO:0000256" key="2">
    <source>
        <dbReference type="ARBA" id="ARBA00012052"/>
    </source>
</evidence>
<comment type="catalytic activity">
    <reaction evidence="10">
        <text>4-CDP-2-C-methyl-D-erythritol + ATP = 4-CDP-2-C-methyl-D-erythritol 2-phosphate + ADP + H(+)</text>
        <dbReference type="Rhea" id="RHEA:18437"/>
        <dbReference type="ChEBI" id="CHEBI:15378"/>
        <dbReference type="ChEBI" id="CHEBI:30616"/>
        <dbReference type="ChEBI" id="CHEBI:57823"/>
        <dbReference type="ChEBI" id="CHEBI:57919"/>
        <dbReference type="ChEBI" id="CHEBI:456216"/>
        <dbReference type="EC" id="2.7.1.148"/>
    </reaction>
</comment>
<feature type="binding site" evidence="10">
    <location>
        <begin position="94"/>
        <end position="104"/>
    </location>
    <ligand>
        <name>ATP</name>
        <dbReference type="ChEBI" id="CHEBI:30616"/>
    </ligand>
</feature>
<keyword evidence="5 10" id="KW-0547">Nucleotide-binding</keyword>
<evidence type="ECO:0000313" key="14">
    <source>
        <dbReference type="Proteomes" id="UP000005522"/>
    </source>
</evidence>
<comment type="function">
    <text evidence="10">Catalyzes the phosphorylation of the position 2 hydroxy group of 4-diphosphocytidyl-2C-methyl-D-erythritol.</text>
</comment>
<dbReference type="Proteomes" id="UP000005522">
    <property type="component" value="Chromosome"/>
</dbReference>
<evidence type="ECO:0000259" key="12">
    <source>
        <dbReference type="Pfam" id="PF08544"/>
    </source>
</evidence>
<dbReference type="HOGENOM" id="CLU_053057_3_0_6"/>
<sequence length="282" mass="30889">MSGDTFPAPAKINRMLRVVGRREDGYHLLQTVFQYLDLADTLQFRSLPAGQFRRFPKIAQVPEEQDLCLRAARLLAEETGCREGVAITLDKTLPMGGGLGGGSSDAATTLLVLNRLWGCGLKRPDLMELGLRLGADVPVFLFGRSAWAEGIGERLQALPELSEPRFFLIHPGVSVHTAAVFQHPRLTRRHPPITISAFLAEAPTNTLEALVRQLYPAVDECLRWMSAAGLHEPMLTGSGACCFGQLGGTVEPEALQAELPSGWRAWVVQGRNIHPLQHLVED</sequence>
<name>A0A059ZMY9_ACICK</name>
<dbReference type="Pfam" id="PF08544">
    <property type="entry name" value="GHMP_kinases_C"/>
    <property type="match status" value="1"/>
</dbReference>
<dbReference type="InterPro" id="IPR020568">
    <property type="entry name" value="Ribosomal_Su5_D2-typ_SF"/>
</dbReference>
<dbReference type="Pfam" id="PF00288">
    <property type="entry name" value="GHMP_kinases_N"/>
    <property type="match status" value="1"/>
</dbReference>
<dbReference type="PANTHER" id="PTHR43527:SF2">
    <property type="entry name" value="4-DIPHOSPHOCYTIDYL-2-C-METHYL-D-ERYTHRITOL KINASE, CHLOROPLASTIC"/>
    <property type="match status" value="1"/>
</dbReference>
<dbReference type="SUPFAM" id="SSF55060">
    <property type="entry name" value="GHMP Kinase, C-terminal domain"/>
    <property type="match status" value="1"/>
</dbReference>
<evidence type="ECO:0000259" key="11">
    <source>
        <dbReference type="Pfam" id="PF00288"/>
    </source>
</evidence>
<evidence type="ECO:0000256" key="4">
    <source>
        <dbReference type="ARBA" id="ARBA00022679"/>
    </source>
</evidence>
<feature type="domain" description="GHMP kinase C-terminal" evidence="12">
    <location>
        <begin position="204"/>
        <end position="254"/>
    </location>
</feature>
<dbReference type="AlphaFoldDB" id="A0A059ZMY9"/>
<gene>
    <name evidence="10" type="primary">ispE</name>
    <name evidence="13" type="ORF">Acaty_c0487</name>
</gene>
<keyword evidence="4 10" id="KW-0808">Transferase</keyword>
<proteinExistence type="inferred from homology"/>
<dbReference type="eggNOG" id="COG1947">
    <property type="taxonomic scope" value="Bacteria"/>
</dbReference>
<accession>A0A059ZMY9</accession>
<dbReference type="PANTHER" id="PTHR43527">
    <property type="entry name" value="4-DIPHOSPHOCYTIDYL-2-C-METHYL-D-ERYTHRITOL KINASE, CHLOROPLASTIC"/>
    <property type="match status" value="1"/>
</dbReference>
<dbReference type="PIRSF" id="PIRSF010376">
    <property type="entry name" value="IspE"/>
    <property type="match status" value="1"/>
</dbReference>
<keyword evidence="6 10" id="KW-0418">Kinase</keyword>
<dbReference type="InterPro" id="IPR014721">
    <property type="entry name" value="Ribsml_uS5_D2-typ_fold_subgr"/>
</dbReference>
<feature type="domain" description="GHMP kinase N-terminal" evidence="11">
    <location>
        <begin position="67"/>
        <end position="143"/>
    </location>
</feature>
<dbReference type="SUPFAM" id="SSF54211">
    <property type="entry name" value="Ribosomal protein S5 domain 2-like"/>
    <property type="match status" value="1"/>
</dbReference>